<dbReference type="AlphaFoldDB" id="A0AAN9DX10"/>
<accession>A0AAN9DX10</accession>
<protein>
    <submittedName>
        <fullName evidence="2">Uncharacterized protein</fullName>
    </submittedName>
</protein>
<gene>
    <name evidence="2" type="ORF">RIF29_43229</name>
</gene>
<evidence type="ECO:0000313" key="2">
    <source>
        <dbReference type="EMBL" id="KAK7240017.1"/>
    </source>
</evidence>
<evidence type="ECO:0000256" key="1">
    <source>
        <dbReference type="SAM" id="Phobius"/>
    </source>
</evidence>
<sequence length="106" mass="12568">MTKEIKSRKRTKNSKNDLSSFVIIFCWLIVSLTISLLTISLFYLFGVRGTYHESTDFCRFRYCCWVGRWACFYWTGGWSRHCCRASCRRDCATTRGRGKNTRYFIA</sequence>
<reference evidence="2 3" key="1">
    <citation type="submission" date="2024-01" db="EMBL/GenBank/DDBJ databases">
        <title>The genomes of 5 underutilized Papilionoideae crops provide insights into root nodulation and disease resistanc.</title>
        <authorList>
            <person name="Yuan L."/>
        </authorList>
    </citation>
    <scope>NUCLEOTIDE SEQUENCE [LARGE SCALE GENOMIC DNA]</scope>
    <source>
        <strain evidence="2">ZHUSHIDOU_FW_LH</strain>
        <tissue evidence="2">Leaf</tissue>
    </source>
</reference>
<keyword evidence="1" id="KW-0812">Transmembrane</keyword>
<evidence type="ECO:0000313" key="3">
    <source>
        <dbReference type="Proteomes" id="UP001372338"/>
    </source>
</evidence>
<name>A0AAN9DX10_CROPI</name>
<comment type="caution">
    <text evidence="2">The sequence shown here is derived from an EMBL/GenBank/DDBJ whole genome shotgun (WGS) entry which is preliminary data.</text>
</comment>
<dbReference type="EMBL" id="JAYWIO010000011">
    <property type="protein sequence ID" value="KAK7240017.1"/>
    <property type="molecule type" value="Genomic_DNA"/>
</dbReference>
<keyword evidence="1" id="KW-0472">Membrane</keyword>
<keyword evidence="3" id="KW-1185">Reference proteome</keyword>
<keyword evidence="1" id="KW-1133">Transmembrane helix</keyword>
<dbReference type="Proteomes" id="UP001372338">
    <property type="component" value="Unassembled WGS sequence"/>
</dbReference>
<proteinExistence type="predicted"/>
<feature type="transmembrane region" description="Helical" evidence="1">
    <location>
        <begin position="21"/>
        <end position="45"/>
    </location>
</feature>
<organism evidence="2 3">
    <name type="scientific">Crotalaria pallida</name>
    <name type="common">Smooth rattlebox</name>
    <name type="synonym">Crotalaria striata</name>
    <dbReference type="NCBI Taxonomy" id="3830"/>
    <lineage>
        <taxon>Eukaryota</taxon>
        <taxon>Viridiplantae</taxon>
        <taxon>Streptophyta</taxon>
        <taxon>Embryophyta</taxon>
        <taxon>Tracheophyta</taxon>
        <taxon>Spermatophyta</taxon>
        <taxon>Magnoliopsida</taxon>
        <taxon>eudicotyledons</taxon>
        <taxon>Gunneridae</taxon>
        <taxon>Pentapetalae</taxon>
        <taxon>rosids</taxon>
        <taxon>fabids</taxon>
        <taxon>Fabales</taxon>
        <taxon>Fabaceae</taxon>
        <taxon>Papilionoideae</taxon>
        <taxon>50 kb inversion clade</taxon>
        <taxon>genistoids sensu lato</taxon>
        <taxon>core genistoids</taxon>
        <taxon>Crotalarieae</taxon>
        <taxon>Crotalaria</taxon>
    </lineage>
</organism>